<keyword evidence="2" id="KW-0472">Membrane</keyword>
<dbReference type="SUPFAM" id="SSF56219">
    <property type="entry name" value="DNase I-like"/>
    <property type="match status" value="1"/>
</dbReference>
<feature type="compositionally biased region" description="Basic and acidic residues" evidence="1">
    <location>
        <begin position="20"/>
        <end position="34"/>
    </location>
</feature>
<dbReference type="EMBL" id="CAJPWZ010001986">
    <property type="protein sequence ID" value="CAG2228056.1"/>
    <property type="molecule type" value="Genomic_DNA"/>
</dbReference>
<feature type="region of interest" description="Disordered" evidence="1">
    <location>
        <begin position="1"/>
        <end position="56"/>
    </location>
</feature>
<protein>
    <recommendedName>
        <fullName evidence="5">Endonuclease/exonuclease/phosphatase domain-containing protein</fullName>
    </recommendedName>
</protein>
<feature type="transmembrane region" description="Helical" evidence="2">
    <location>
        <begin position="918"/>
        <end position="941"/>
    </location>
</feature>
<feature type="transmembrane region" description="Helical" evidence="2">
    <location>
        <begin position="961"/>
        <end position="982"/>
    </location>
</feature>
<dbReference type="AlphaFoldDB" id="A0A8S3T361"/>
<evidence type="ECO:0000256" key="1">
    <source>
        <dbReference type="SAM" id="MobiDB-lite"/>
    </source>
</evidence>
<name>A0A8S3T361_MYTED</name>
<dbReference type="InterPro" id="IPR036691">
    <property type="entry name" value="Endo/exonu/phosph_ase_sf"/>
</dbReference>
<reference evidence="3" key="1">
    <citation type="submission" date="2021-03" db="EMBL/GenBank/DDBJ databases">
        <authorList>
            <person name="Bekaert M."/>
        </authorList>
    </citation>
    <scope>NUCLEOTIDE SEQUENCE</scope>
</reference>
<keyword evidence="4" id="KW-1185">Reference proteome</keyword>
<dbReference type="Proteomes" id="UP000683360">
    <property type="component" value="Unassembled WGS sequence"/>
</dbReference>
<gene>
    <name evidence="3" type="ORF">MEDL_41023</name>
</gene>
<comment type="caution">
    <text evidence="3">The sequence shown here is derived from an EMBL/GenBank/DDBJ whole genome shotgun (WGS) entry which is preliminary data.</text>
</comment>
<sequence>MADQSGEENKQTQINTMTIHPDRRNDESNTDNKLKRARSNENLSETEQETNKRLKKDDIGNELGELKTLMYDLAVEMKDMNDKVFERIDNLENTFAKNIVENISKMIDNKINKEVNKVKDDFKAQMTTVNKRIDGIVNKLKSDIKNIHTEVADKVRTDLISTQADVSTQPIQRDTKFVVKMLPETDAEKTDSELTKNRVSAIIRDGLRLHDVRVVEATRIESKGSRPGLVIASVENEEQKEKLMKSKIKLKYSRDYQKVYIENELTSEARVQLSNMMTVLNGIGREKDFVVVNGKIQKRANNMRGGEYDNVNGQRRPEREEWTPVQGRHFRGRGGRGSGGVAALVKNDLLKYYNVEILNSEVQDILWIKLSNENDIICLCVCYLPPENSVYNDSLVFYTKLLEQVYMYQNIGKLYICGDFNSRCGDAQDFIEGVDNVQIREIVDSVSNRNGDLLIEFLVDCNMCMVNGRIGSQDFTHIKGTGKSVVDYVLTPHEQLNEVINFKVNTMSDLVTELSLVGYESIPDHSLLEWGIRVRTDMSEVEQNKNGKGANRVKGPRKFKLDGLNNEPFSSENMQNVLRDTICRIEVALNRSKDVNKAFIELKHLLIKELELTCKELKPPVSNMRTNKCKRKPYWSEELQDSWNKTCDAERQWKRCKSIGKSKLRTRFIQSRKDFDKLNRKAKRNYQLEQQNKLQKLGEKNSSEFWKSIGKLGLANDRKSRQTFQIRSETGEIISDIDSVLEKWKIDYEKLYNSADMNGSYDDEFLKDIKNKLQNRNNLVNDNNIDTTELNRAIERDEVREAVFRAKQGSASNASNIAIQGDMGLTSTKSAEILETFRLFLRVSKAYDTRLTYKVHMWSKDCSRSWDKNCIKKAQILGIENVINDTFSIKHKLQEIKSKLCEKDKNEWDTKPSSWTKMLLFVVILQLLVGVLDAYCTYYNYGYNAVGMYCTNRSVYVLSAPIIVVIALGALVGLGIFIMVFVCCRRGRRTTGVVVSGNTAQPTTGYIYPTNPNTGAVSYPGGNPPAAGYYGGNAAPTGYYAGNAAPTGYHAGNAAPTGYYDGNAAPAGNYGDNKPAAYNSAIPS</sequence>
<keyword evidence="2" id="KW-0812">Transmembrane</keyword>
<accession>A0A8S3T361</accession>
<evidence type="ECO:0000313" key="4">
    <source>
        <dbReference type="Proteomes" id="UP000683360"/>
    </source>
</evidence>
<evidence type="ECO:0000313" key="3">
    <source>
        <dbReference type="EMBL" id="CAG2228056.1"/>
    </source>
</evidence>
<evidence type="ECO:0008006" key="5">
    <source>
        <dbReference type="Google" id="ProtNLM"/>
    </source>
</evidence>
<proteinExistence type="predicted"/>
<organism evidence="3 4">
    <name type="scientific">Mytilus edulis</name>
    <name type="common">Blue mussel</name>
    <dbReference type="NCBI Taxonomy" id="6550"/>
    <lineage>
        <taxon>Eukaryota</taxon>
        <taxon>Metazoa</taxon>
        <taxon>Spiralia</taxon>
        <taxon>Lophotrochozoa</taxon>
        <taxon>Mollusca</taxon>
        <taxon>Bivalvia</taxon>
        <taxon>Autobranchia</taxon>
        <taxon>Pteriomorphia</taxon>
        <taxon>Mytilida</taxon>
        <taxon>Mytiloidea</taxon>
        <taxon>Mytilidae</taxon>
        <taxon>Mytilinae</taxon>
        <taxon>Mytilus</taxon>
    </lineage>
</organism>
<dbReference type="Gene3D" id="3.60.10.10">
    <property type="entry name" value="Endonuclease/exonuclease/phosphatase"/>
    <property type="match status" value="1"/>
</dbReference>
<keyword evidence="2" id="KW-1133">Transmembrane helix</keyword>
<evidence type="ECO:0000256" key="2">
    <source>
        <dbReference type="SAM" id="Phobius"/>
    </source>
</evidence>